<sequence>MTAGRADTGSKKGAATAALFFCWFLAAPVTAADSDGSFAIKGAGLQSCKAYLNAANNAPTDLQLYAGWIDGYVTALNQFQPDTFDILPWQNTQSALGLMQSVCAQLPEDTRFMDAFHQLNLRLKDQRLTKLSDATAFRTDRGLAVIYKSVYQMMLDKLVDKDFLHVAQRGDDAAVSDALSAFQNASGLTVTGLPDQPTLFQMFYKAP</sequence>
<keyword evidence="3" id="KW-1185">Reference proteome</keyword>
<name>A0A917A6V6_9RHOB</name>
<protein>
    <recommendedName>
        <fullName evidence="4">Peptidoglycan binding domain-containing protein</fullName>
    </recommendedName>
</protein>
<dbReference type="SUPFAM" id="SSF47090">
    <property type="entry name" value="PGBD-like"/>
    <property type="match status" value="1"/>
</dbReference>
<dbReference type="EMBL" id="BMFJ01000001">
    <property type="protein sequence ID" value="GGE30618.1"/>
    <property type="molecule type" value="Genomic_DNA"/>
</dbReference>
<evidence type="ECO:0000313" key="3">
    <source>
        <dbReference type="Proteomes" id="UP000612855"/>
    </source>
</evidence>
<proteinExistence type="predicted"/>
<feature type="signal peptide" evidence="1">
    <location>
        <begin position="1"/>
        <end position="31"/>
    </location>
</feature>
<dbReference type="Proteomes" id="UP000612855">
    <property type="component" value="Unassembled WGS sequence"/>
</dbReference>
<comment type="caution">
    <text evidence="2">The sequence shown here is derived from an EMBL/GenBank/DDBJ whole genome shotgun (WGS) entry which is preliminary data.</text>
</comment>
<gene>
    <name evidence="2" type="ORF">GCM10011360_18300</name>
</gene>
<evidence type="ECO:0008006" key="4">
    <source>
        <dbReference type="Google" id="ProtNLM"/>
    </source>
</evidence>
<evidence type="ECO:0000256" key="1">
    <source>
        <dbReference type="SAM" id="SignalP"/>
    </source>
</evidence>
<keyword evidence="1" id="KW-0732">Signal</keyword>
<organism evidence="2 3">
    <name type="scientific">Primorskyibacter flagellatus</name>
    <dbReference type="NCBI Taxonomy" id="1387277"/>
    <lineage>
        <taxon>Bacteria</taxon>
        <taxon>Pseudomonadati</taxon>
        <taxon>Pseudomonadota</taxon>
        <taxon>Alphaproteobacteria</taxon>
        <taxon>Rhodobacterales</taxon>
        <taxon>Roseobacteraceae</taxon>
        <taxon>Primorskyibacter</taxon>
    </lineage>
</organism>
<evidence type="ECO:0000313" key="2">
    <source>
        <dbReference type="EMBL" id="GGE30618.1"/>
    </source>
</evidence>
<accession>A0A917A6V6</accession>
<dbReference type="RefSeq" id="WP_188477341.1">
    <property type="nucleotide sequence ID" value="NZ_BMFJ01000001.1"/>
</dbReference>
<dbReference type="AlphaFoldDB" id="A0A917A6V6"/>
<reference evidence="3" key="1">
    <citation type="journal article" date="2019" name="Int. J. Syst. Evol. Microbiol.">
        <title>The Global Catalogue of Microorganisms (GCM) 10K type strain sequencing project: providing services to taxonomists for standard genome sequencing and annotation.</title>
        <authorList>
            <consortium name="The Broad Institute Genomics Platform"/>
            <consortium name="The Broad Institute Genome Sequencing Center for Infectious Disease"/>
            <person name="Wu L."/>
            <person name="Ma J."/>
        </authorList>
    </citation>
    <scope>NUCLEOTIDE SEQUENCE [LARGE SCALE GENOMIC DNA]</scope>
    <source>
        <strain evidence="3">CGMCC 1.12664</strain>
    </source>
</reference>
<dbReference type="InterPro" id="IPR036365">
    <property type="entry name" value="PGBD-like_sf"/>
</dbReference>
<feature type="chain" id="PRO_5037409976" description="Peptidoglycan binding domain-containing protein" evidence="1">
    <location>
        <begin position="32"/>
        <end position="207"/>
    </location>
</feature>